<proteinExistence type="predicted"/>
<evidence type="ECO:0000313" key="2">
    <source>
        <dbReference type="Proteomes" id="UP000265520"/>
    </source>
</evidence>
<name>A0A392P3E8_9FABA</name>
<dbReference type="AlphaFoldDB" id="A0A392P3E8"/>
<sequence>MFGIKKYWPLLAIIDSFLGNQDQDPSLGEKYLARRDNVSSILAPASKLQPAFQGLFAGRGMAHWASAG</sequence>
<accession>A0A392P3E8</accession>
<dbReference type="Proteomes" id="UP000265520">
    <property type="component" value="Unassembled WGS sequence"/>
</dbReference>
<keyword evidence="2" id="KW-1185">Reference proteome</keyword>
<evidence type="ECO:0000313" key="1">
    <source>
        <dbReference type="EMBL" id="MCI06583.1"/>
    </source>
</evidence>
<comment type="caution">
    <text evidence="1">The sequence shown here is derived from an EMBL/GenBank/DDBJ whole genome shotgun (WGS) entry which is preliminary data.</text>
</comment>
<reference evidence="1 2" key="1">
    <citation type="journal article" date="2018" name="Front. Plant Sci.">
        <title>Red Clover (Trifolium pratense) and Zigzag Clover (T. medium) - A Picture of Genomic Similarities and Differences.</title>
        <authorList>
            <person name="Dluhosova J."/>
            <person name="Istvanek J."/>
            <person name="Nedelnik J."/>
            <person name="Repkova J."/>
        </authorList>
    </citation>
    <scope>NUCLEOTIDE SEQUENCE [LARGE SCALE GENOMIC DNA]</scope>
    <source>
        <strain evidence="2">cv. 10/8</strain>
        <tissue evidence="1">Leaf</tissue>
    </source>
</reference>
<dbReference type="EMBL" id="LXQA010062330">
    <property type="protein sequence ID" value="MCI06583.1"/>
    <property type="molecule type" value="Genomic_DNA"/>
</dbReference>
<protein>
    <submittedName>
        <fullName evidence="1">Uncharacterized protein</fullName>
    </submittedName>
</protein>
<organism evidence="1 2">
    <name type="scientific">Trifolium medium</name>
    <dbReference type="NCBI Taxonomy" id="97028"/>
    <lineage>
        <taxon>Eukaryota</taxon>
        <taxon>Viridiplantae</taxon>
        <taxon>Streptophyta</taxon>
        <taxon>Embryophyta</taxon>
        <taxon>Tracheophyta</taxon>
        <taxon>Spermatophyta</taxon>
        <taxon>Magnoliopsida</taxon>
        <taxon>eudicotyledons</taxon>
        <taxon>Gunneridae</taxon>
        <taxon>Pentapetalae</taxon>
        <taxon>rosids</taxon>
        <taxon>fabids</taxon>
        <taxon>Fabales</taxon>
        <taxon>Fabaceae</taxon>
        <taxon>Papilionoideae</taxon>
        <taxon>50 kb inversion clade</taxon>
        <taxon>NPAAA clade</taxon>
        <taxon>Hologalegina</taxon>
        <taxon>IRL clade</taxon>
        <taxon>Trifolieae</taxon>
        <taxon>Trifolium</taxon>
    </lineage>
</organism>